<evidence type="ECO:0000256" key="3">
    <source>
        <dbReference type="ARBA" id="ARBA00022679"/>
    </source>
</evidence>
<reference evidence="19" key="2">
    <citation type="journal article" date="2018" name="Plant J.">
        <title>The Sorghum bicolor reference genome: improved assembly, gene annotations, a transcriptome atlas, and signatures of genome organization.</title>
        <authorList>
            <person name="McCormick R.F."/>
            <person name="Truong S.K."/>
            <person name="Sreedasyam A."/>
            <person name="Jenkins J."/>
            <person name="Shu S."/>
            <person name="Sims D."/>
            <person name="Kennedy M."/>
            <person name="Amirebrahimi M."/>
            <person name="Weers B.D."/>
            <person name="McKinley B."/>
            <person name="Mattison A."/>
            <person name="Morishige D.T."/>
            <person name="Grimwood J."/>
            <person name="Schmutz J."/>
            <person name="Mullet J.E."/>
        </authorList>
    </citation>
    <scope>NUCLEOTIDE SEQUENCE [LARGE SCALE GENOMIC DNA]</scope>
    <source>
        <strain evidence="19">cv. BTx623</strain>
    </source>
</reference>
<dbReference type="InterPro" id="IPR001245">
    <property type="entry name" value="Ser-Thr/Tyr_kinase_cat_dom"/>
</dbReference>
<feature type="domain" description="Apple" evidence="17">
    <location>
        <begin position="441"/>
        <end position="520"/>
    </location>
</feature>
<dbReference type="FunFam" id="1.10.510.10:FF:001023">
    <property type="entry name" value="Os07g0541700 protein"/>
    <property type="match status" value="1"/>
</dbReference>
<dbReference type="Proteomes" id="UP000000768">
    <property type="component" value="Chromosome 4"/>
</dbReference>
<keyword evidence="19" id="KW-1185">Reference proteome</keyword>
<feature type="domain" description="Bulb-type lectin" evidence="16">
    <location>
        <begin position="126"/>
        <end position="245"/>
    </location>
</feature>
<dbReference type="InterPro" id="IPR000858">
    <property type="entry name" value="S_locus_glycoprot_dom"/>
</dbReference>
<dbReference type="PIRSF" id="PIRSF000641">
    <property type="entry name" value="SRK"/>
    <property type="match status" value="1"/>
</dbReference>
<accession>A0A1Z5RKG3</accession>
<keyword evidence="3 13" id="KW-0808">Transferase</keyword>
<dbReference type="GO" id="GO:0005886">
    <property type="term" value="C:plasma membrane"/>
    <property type="evidence" value="ECO:0000318"/>
    <property type="project" value="GO_Central"/>
</dbReference>
<dbReference type="GO" id="GO:0106310">
    <property type="term" value="F:protein serine kinase activity"/>
    <property type="evidence" value="ECO:0007669"/>
    <property type="project" value="RHEA"/>
</dbReference>
<feature type="domain" description="Protein kinase" evidence="15">
    <location>
        <begin position="602"/>
        <end position="871"/>
    </location>
</feature>
<dbReference type="CDD" id="cd00028">
    <property type="entry name" value="B_lectin"/>
    <property type="match status" value="1"/>
</dbReference>
<evidence type="ECO:0000256" key="5">
    <source>
        <dbReference type="ARBA" id="ARBA00022741"/>
    </source>
</evidence>
<dbReference type="CDD" id="cd01098">
    <property type="entry name" value="PAN_AP_plant"/>
    <property type="match status" value="1"/>
</dbReference>
<comment type="catalytic activity">
    <reaction evidence="11 13">
        <text>L-threonyl-[protein] + ATP = O-phospho-L-threonyl-[protein] + ADP + H(+)</text>
        <dbReference type="Rhea" id="RHEA:46608"/>
        <dbReference type="Rhea" id="RHEA-COMP:11060"/>
        <dbReference type="Rhea" id="RHEA-COMP:11605"/>
        <dbReference type="ChEBI" id="CHEBI:15378"/>
        <dbReference type="ChEBI" id="CHEBI:30013"/>
        <dbReference type="ChEBI" id="CHEBI:30616"/>
        <dbReference type="ChEBI" id="CHEBI:61977"/>
        <dbReference type="ChEBI" id="CHEBI:456216"/>
        <dbReference type="EC" id="2.7.11.1"/>
    </reaction>
</comment>
<dbReference type="Gene3D" id="1.10.510.10">
    <property type="entry name" value="Transferase(Phosphotransferase) domain 1"/>
    <property type="match status" value="1"/>
</dbReference>
<keyword evidence="8" id="KW-1015">Disulfide bond</keyword>
<keyword evidence="10" id="KW-0325">Glycoprotein</keyword>
<dbReference type="SMART" id="SM00108">
    <property type="entry name" value="B_lectin"/>
    <property type="match status" value="1"/>
</dbReference>
<evidence type="ECO:0000256" key="9">
    <source>
        <dbReference type="ARBA" id="ARBA00023170"/>
    </source>
</evidence>
<evidence type="ECO:0000256" key="11">
    <source>
        <dbReference type="ARBA" id="ARBA00047899"/>
    </source>
</evidence>
<dbReference type="Pfam" id="PF08276">
    <property type="entry name" value="PAN_2"/>
    <property type="match status" value="1"/>
</dbReference>
<evidence type="ECO:0000313" key="18">
    <source>
        <dbReference type="EMBL" id="OQU84224.1"/>
    </source>
</evidence>
<dbReference type="EC" id="2.7.11.1" evidence="13"/>
<keyword evidence="5 13" id="KW-0547">Nucleotide-binding</keyword>
<dbReference type="Gene3D" id="2.90.10.10">
    <property type="entry name" value="Bulb-type lectin domain"/>
    <property type="match status" value="1"/>
</dbReference>
<dbReference type="Gramene" id="OQU84224">
    <property type="protein sequence ID" value="OQU84224"/>
    <property type="gene ID" value="SORBI_3004G015700"/>
</dbReference>
<evidence type="ECO:0000259" key="17">
    <source>
        <dbReference type="PROSITE" id="PS50948"/>
    </source>
</evidence>
<feature type="transmembrane region" description="Helical" evidence="14">
    <location>
        <begin position="533"/>
        <end position="555"/>
    </location>
</feature>
<reference evidence="18 19" key="1">
    <citation type="journal article" date="2009" name="Nature">
        <title>The Sorghum bicolor genome and the diversification of grasses.</title>
        <authorList>
            <person name="Paterson A.H."/>
            <person name="Bowers J.E."/>
            <person name="Bruggmann R."/>
            <person name="Dubchak I."/>
            <person name="Grimwood J."/>
            <person name="Gundlach H."/>
            <person name="Haberer G."/>
            <person name="Hellsten U."/>
            <person name="Mitros T."/>
            <person name="Poliakov A."/>
            <person name="Schmutz J."/>
            <person name="Spannagl M."/>
            <person name="Tang H."/>
            <person name="Wang X."/>
            <person name="Wicker T."/>
            <person name="Bharti A.K."/>
            <person name="Chapman J."/>
            <person name="Feltus F.A."/>
            <person name="Gowik U."/>
            <person name="Grigoriev I.V."/>
            <person name="Lyons E."/>
            <person name="Maher C.A."/>
            <person name="Martis M."/>
            <person name="Narechania A."/>
            <person name="Otillar R.P."/>
            <person name="Penning B.W."/>
            <person name="Salamov A.A."/>
            <person name="Wang Y."/>
            <person name="Zhang L."/>
            <person name="Carpita N.C."/>
            <person name="Freeling M."/>
            <person name="Gingle A.R."/>
            <person name="Hash C.T."/>
            <person name="Keller B."/>
            <person name="Klein P."/>
            <person name="Kresovich S."/>
            <person name="McCann M.C."/>
            <person name="Ming R."/>
            <person name="Peterson D.G."/>
            <person name="Mehboob-ur-Rahman"/>
            <person name="Ware D."/>
            <person name="Westhoff P."/>
            <person name="Mayer K.F."/>
            <person name="Messing J."/>
            <person name="Rokhsar D.S."/>
        </authorList>
    </citation>
    <scope>NUCLEOTIDE SEQUENCE [LARGE SCALE GENOMIC DNA]</scope>
    <source>
        <strain evidence="19">cv. BTx623</strain>
    </source>
</reference>
<keyword evidence="14" id="KW-1133">Transmembrane helix</keyword>
<evidence type="ECO:0000256" key="10">
    <source>
        <dbReference type="ARBA" id="ARBA00023180"/>
    </source>
</evidence>
<evidence type="ECO:0000259" key="16">
    <source>
        <dbReference type="PROSITE" id="PS50927"/>
    </source>
</evidence>
<dbReference type="GO" id="GO:0005524">
    <property type="term" value="F:ATP binding"/>
    <property type="evidence" value="ECO:0007669"/>
    <property type="project" value="UniProtKB-KW"/>
</dbReference>
<dbReference type="GO" id="GO:0051707">
    <property type="term" value="P:response to other organism"/>
    <property type="evidence" value="ECO:0007669"/>
    <property type="project" value="UniProtKB-ARBA"/>
</dbReference>
<name>A0A1Z5RKG3_SORBI</name>
<protein>
    <recommendedName>
        <fullName evidence="13">Receptor-like serine/threonine-protein kinase</fullName>
        <ecNumber evidence="13">2.7.11.1</ecNumber>
    </recommendedName>
</protein>
<evidence type="ECO:0000256" key="6">
    <source>
        <dbReference type="ARBA" id="ARBA00022777"/>
    </source>
</evidence>
<evidence type="ECO:0000256" key="2">
    <source>
        <dbReference type="ARBA" id="ARBA00022527"/>
    </source>
</evidence>
<dbReference type="Pfam" id="PF00954">
    <property type="entry name" value="S_locus_glycop"/>
    <property type="match status" value="1"/>
</dbReference>
<dbReference type="PANTHER" id="PTHR32444">
    <property type="entry name" value="BULB-TYPE LECTIN DOMAIN-CONTAINING PROTEIN"/>
    <property type="match status" value="1"/>
</dbReference>
<evidence type="ECO:0000256" key="13">
    <source>
        <dbReference type="PIRNR" id="PIRNR000641"/>
    </source>
</evidence>
<keyword evidence="14" id="KW-0812">Transmembrane</keyword>
<gene>
    <name evidence="18" type="ORF">SORBI_3004G015700</name>
</gene>
<keyword evidence="2 13" id="KW-0723">Serine/threonine-protein kinase</keyword>
<dbReference type="Pfam" id="PF07714">
    <property type="entry name" value="PK_Tyr_Ser-Thr"/>
    <property type="match status" value="1"/>
</dbReference>
<dbReference type="SMART" id="SM00473">
    <property type="entry name" value="PAN_AP"/>
    <property type="match status" value="1"/>
</dbReference>
<dbReference type="SUPFAM" id="SSF56112">
    <property type="entry name" value="Protein kinase-like (PK-like)"/>
    <property type="match status" value="1"/>
</dbReference>
<keyword evidence="14" id="KW-0472">Membrane</keyword>
<keyword evidence="7 13" id="KW-0067">ATP-binding</keyword>
<dbReference type="GO" id="GO:0007165">
    <property type="term" value="P:signal transduction"/>
    <property type="evidence" value="ECO:0000318"/>
    <property type="project" value="GO_Central"/>
</dbReference>
<dbReference type="InterPro" id="IPR001480">
    <property type="entry name" value="Bulb-type_lectin_dom"/>
</dbReference>
<dbReference type="OrthoDB" id="642002at2759"/>
<evidence type="ECO:0000256" key="1">
    <source>
        <dbReference type="ARBA" id="ARBA00004479"/>
    </source>
</evidence>
<dbReference type="GO" id="GO:0048544">
    <property type="term" value="P:recognition of pollen"/>
    <property type="evidence" value="ECO:0007669"/>
    <property type="project" value="InterPro"/>
</dbReference>
<dbReference type="PROSITE" id="PS50948">
    <property type="entry name" value="PAN"/>
    <property type="match status" value="1"/>
</dbReference>
<dbReference type="InterPro" id="IPR036426">
    <property type="entry name" value="Bulb-type_lectin_dom_sf"/>
</dbReference>
<dbReference type="SUPFAM" id="SSF51110">
    <property type="entry name" value="alpha-D-mannose-specific plant lectins"/>
    <property type="match status" value="1"/>
</dbReference>
<dbReference type="OMA" id="ICSSAVC"/>
<evidence type="ECO:0000259" key="15">
    <source>
        <dbReference type="PROSITE" id="PS50011"/>
    </source>
</evidence>
<dbReference type="GO" id="GO:0006955">
    <property type="term" value="P:immune response"/>
    <property type="evidence" value="ECO:0000318"/>
    <property type="project" value="GO_Central"/>
</dbReference>
<evidence type="ECO:0000256" key="4">
    <source>
        <dbReference type="ARBA" id="ARBA00022729"/>
    </source>
</evidence>
<dbReference type="PROSITE" id="PS50011">
    <property type="entry name" value="PROTEIN_KINASE_DOM"/>
    <property type="match status" value="1"/>
</dbReference>
<dbReference type="STRING" id="4558.A0A1Z5RKG3"/>
<evidence type="ECO:0000256" key="14">
    <source>
        <dbReference type="SAM" id="Phobius"/>
    </source>
</evidence>
<dbReference type="InterPro" id="IPR024171">
    <property type="entry name" value="SRK-like_kinase"/>
</dbReference>
<evidence type="ECO:0000256" key="7">
    <source>
        <dbReference type="ARBA" id="ARBA00022840"/>
    </source>
</evidence>
<dbReference type="Gene3D" id="3.30.200.20">
    <property type="entry name" value="Phosphorylase Kinase, domain 1"/>
    <property type="match status" value="1"/>
</dbReference>
<dbReference type="InterPro" id="IPR011009">
    <property type="entry name" value="Kinase-like_dom_sf"/>
</dbReference>
<evidence type="ECO:0000313" key="19">
    <source>
        <dbReference type="Proteomes" id="UP000000768"/>
    </source>
</evidence>
<evidence type="ECO:0000256" key="8">
    <source>
        <dbReference type="ARBA" id="ARBA00023157"/>
    </source>
</evidence>
<proteinExistence type="inferred from homology"/>
<keyword evidence="4" id="KW-0732">Signal</keyword>
<keyword evidence="6 13" id="KW-0418">Kinase</keyword>
<comment type="subcellular location">
    <subcellularLocation>
        <location evidence="1">Membrane</location>
        <topology evidence="1">Single-pass type I membrane protein</topology>
    </subcellularLocation>
</comment>
<dbReference type="InParanoid" id="A0A1Z5RKG3"/>
<dbReference type="AlphaFoldDB" id="A0A1Z5RKG3"/>
<dbReference type="InterPro" id="IPR000719">
    <property type="entry name" value="Prot_kinase_dom"/>
</dbReference>
<sequence length="873" mass="96882">MHRGISTNDLLSPGFLSVLISRTERTNIELSKAESETESKLEGIQNLIQLFVEYHTEWRQLASVVAVKMFSTKALWCEMCKSSDTCLLPVLHTPSARTSGKMLKAMILISVLLLAVASLPRAQSQNGSLAVGQSLQVGQTLVSAQAIFVLGFFTNGDNTYLGIWYNYIKPQTVIWVANRDNPIKGGNGSLTFIQSSLVLLDTRRGSTPVWFTDSLNTNNPQAFLLDSGNLIINDTTMSGSTPGRVLWRSFDHPCDTLLSGMRIGYDTSAANNGLLQLVSWKSESDPSPGDYTISMDPKRLPGLFLFNGTDLKCRTGPWNGQGFNGQPYLKTTNDVAFYMTVHEGSAYYSFMALNTSVQWRLVLTPDGIAHRWYNSNPNNEWAEYWYWPQSQCDSYAFCGPNAICSSAVCQCLPEFLPKSPIDWNQRNFAGGCVRSVSPFSCSSANGFSRISLVKVPDTQNATLVQVKSLDDCRELCLRNCSCNAYAYALPGEGDCVMWSGDLLDTVQLTLGTNDLYTRISHNDDPSHTDRQTAIIVSVSVVGGFLLISVLLGFCYRRSQRKHLPLVLELFGTEHERAPGSKLTAHLEQSLDLDAIRVATNNFAERNSIISTRSKTIYKGTLPNVGDLTIKRVNTEAGLEELKNEVKILARLHHPNVIRMMGSCIGNNDNLICYEYMPGGSLDAVLFAEDEKYGVLDWPSRLCILQGICEGLLYLHEHCRIIHRDIDPSNILLSDDLIPKISDFGLATLLDQGQSEGKAESFEGTRSYSAPELFHRKSYSAKSDVYSFGVVLLEIVTGCKAASFRREDADDLPTYVRQHWTQGTAEQLKDPRMGDAPRGEVSRCIHIGLRCVQDDPDVRPTMPYIRNTLAAIRS</sequence>
<comment type="catalytic activity">
    <reaction evidence="12 13">
        <text>L-seryl-[protein] + ATP = O-phospho-L-seryl-[protein] + ADP + H(+)</text>
        <dbReference type="Rhea" id="RHEA:17989"/>
        <dbReference type="Rhea" id="RHEA-COMP:9863"/>
        <dbReference type="Rhea" id="RHEA-COMP:11604"/>
        <dbReference type="ChEBI" id="CHEBI:15378"/>
        <dbReference type="ChEBI" id="CHEBI:29999"/>
        <dbReference type="ChEBI" id="CHEBI:30616"/>
        <dbReference type="ChEBI" id="CHEBI:83421"/>
        <dbReference type="ChEBI" id="CHEBI:456216"/>
        <dbReference type="EC" id="2.7.11.1"/>
    </reaction>
</comment>
<dbReference type="PROSITE" id="PS50927">
    <property type="entry name" value="BULB_LECTIN"/>
    <property type="match status" value="1"/>
</dbReference>
<comment type="similarity">
    <text evidence="13">Belongs to the protein kinase superfamily. Ser/Thr protein kinase family.</text>
</comment>
<keyword evidence="9" id="KW-0675">Receptor</keyword>
<evidence type="ECO:0000256" key="12">
    <source>
        <dbReference type="ARBA" id="ARBA00048679"/>
    </source>
</evidence>
<dbReference type="EMBL" id="CM000763">
    <property type="protein sequence ID" value="OQU84224.1"/>
    <property type="molecule type" value="Genomic_DNA"/>
</dbReference>
<dbReference type="GO" id="GO:0004674">
    <property type="term" value="F:protein serine/threonine kinase activity"/>
    <property type="evidence" value="ECO:0000318"/>
    <property type="project" value="GO_Central"/>
</dbReference>
<dbReference type="Pfam" id="PF01453">
    <property type="entry name" value="B_lectin"/>
    <property type="match status" value="1"/>
</dbReference>
<dbReference type="PANTHER" id="PTHR32444:SF235">
    <property type="entry name" value="OS01G0783900 PROTEIN"/>
    <property type="match status" value="1"/>
</dbReference>
<dbReference type="InterPro" id="IPR003609">
    <property type="entry name" value="Pan_app"/>
</dbReference>
<dbReference type="eggNOG" id="ENOG502R4ZH">
    <property type="taxonomic scope" value="Eukaryota"/>
</dbReference>
<organism evidence="18 19">
    <name type="scientific">Sorghum bicolor</name>
    <name type="common">Sorghum</name>
    <name type="synonym">Sorghum vulgare</name>
    <dbReference type="NCBI Taxonomy" id="4558"/>
    <lineage>
        <taxon>Eukaryota</taxon>
        <taxon>Viridiplantae</taxon>
        <taxon>Streptophyta</taxon>
        <taxon>Embryophyta</taxon>
        <taxon>Tracheophyta</taxon>
        <taxon>Spermatophyta</taxon>
        <taxon>Magnoliopsida</taxon>
        <taxon>Liliopsida</taxon>
        <taxon>Poales</taxon>
        <taxon>Poaceae</taxon>
        <taxon>PACMAD clade</taxon>
        <taxon>Panicoideae</taxon>
        <taxon>Andropogonodae</taxon>
        <taxon>Andropogoneae</taxon>
        <taxon>Sorghinae</taxon>
        <taxon>Sorghum</taxon>
    </lineage>
</organism>